<protein>
    <submittedName>
        <fullName evidence="1">Uncharacterized protein</fullName>
    </submittedName>
</protein>
<sequence length="36" mass="3971">MGRCSPLMTCRPYSVPFCIPPTAVNLLYVRSSPTLV</sequence>
<evidence type="ECO:0000313" key="1">
    <source>
        <dbReference type="EMBL" id="JAD29276.1"/>
    </source>
</evidence>
<accession>A0A0A8YS72</accession>
<proteinExistence type="predicted"/>
<organism evidence="1">
    <name type="scientific">Arundo donax</name>
    <name type="common">Giant reed</name>
    <name type="synonym">Donax arundinaceus</name>
    <dbReference type="NCBI Taxonomy" id="35708"/>
    <lineage>
        <taxon>Eukaryota</taxon>
        <taxon>Viridiplantae</taxon>
        <taxon>Streptophyta</taxon>
        <taxon>Embryophyta</taxon>
        <taxon>Tracheophyta</taxon>
        <taxon>Spermatophyta</taxon>
        <taxon>Magnoliopsida</taxon>
        <taxon>Liliopsida</taxon>
        <taxon>Poales</taxon>
        <taxon>Poaceae</taxon>
        <taxon>PACMAD clade</taxon>
        <taxon>Arundinoideae</taxon>
        <taxon>Arundineae</taxon>
        <taxon>Arundo</taxon>
    </lineage>
</organism>
<dbReference type="EMBL" id="GBRH01268619">
    <property type="protein sequence ID" value="JAD29276.1"/>
    <property type="molecule type" value="Transcribed_RNA"/>
</dbReference>
<reference evidence="1" key="1">
    <citation type="submission" date="2014-09" db="EMBL/GenBank/DDBJ databases">
        <authorList>
            <person name="Magalhaes I.L.F."/>
            <person name="Oliveira U."/>
            <person name="Santos F.R."/>
            <person name="Vidigal T.H.D.A."/>
            <person name="Brescovit A.D."/>
            <person name="Santos A.J."/>
        </authorList>
    </citation>
    <scope>NUCLEOTIDE SEQUENCE</scope>
    <source>
        <tissue evidence="1">Shoot tissue taken approximately 20 cm above the soil surface</tissue>
    </source>
</reference>
<dbReference type="AlphaFoldDB" id="A0A0A8YS72"/>
<reference evidence="1" key="2">
    <citation type="journal article" date="2015" name="Data Brief">
        <title>Shoot transcriptome of the giant reed, Arundo donax.</title>
        <authorList>
            <person name="Barrero R.A."/>
            <person name="Guerrero F.D."/>
            <person name="Moolhuijzen P."/>
            <person name="Goolsby J.A."/>
            <person name="Tidwell J."/>
            <person name="Bellgard S.E."/>
            <person name="Bellgard M.I."/>
        </authorList>
    </citation>
    <scope>NUCLEOTIDE SEQUENCE</scope>
    <source>
        <tissue evidence="1">Shoot tissue taken approximately 20 cm above the soil surface</tissue>
    </source>
</reference>
<name>A0A0A8YS72_ARUDO</name>